<protein>
    <submittedName>
        <fullName evidence="2">Uncharacterized protein</fullName>
    </submittedName>
</protein>
<dbReference type="Proteomes" id="UP000245956">
    <property type="component" value="Unassembled WGS sequence"/>
</dbReference>
<accession>A0A2U3DT67</accession>
<name>A0A2U3DT67_PURLI</name>
<evidence type="ECO:0000313" key="3">
    <source>
        <dbReference type="Proteomes" id="UP000245956"/>
    </source>
</evidence>
<dbReference type="EMBL" id="LCWV01000033">
    <property type="protein sequence ID" value="PWI65445.1"/>
    <property type="molecule type" value="Genomic_DNA"/>
</dbReference>
<organism evidence="2 3">
    <name type="scientific">Purpureocillium lilacinum</name>
    <name type="common">Paecilomyces lilacinus</name>
    <dbReference type="NCBI Taxonomy" id="33203"/>
    <lineage>
        <taxon>Eukaryota</taxon>
        <taxon>Fungi</taxon>
        <taxon>Dikarya</taxon>
        <taxon>Ascomycota</taxon>
        <taxon>Pezizomycotina</taxon>
        <taxon>Sordariomycetes</taxon>
        <taxon>Hypocreomycetidae</taxon>
        <taxon>Hypocreales</taxon>
        <taxon>Ophiocordycipitaceae</taxon>
        <taxon>Purpureocillium</taxon>
    </lineage>
</organism>
<proteinExistence type="predicted"/>
<dbReference type="AlphaFoldDB" id="A0A2U3DT67"/>
<reference evidence="2 3" key="1">
    <citation type="journal article" date="2016" name="Front. Microbiol.">
        <title>Genome and transcriptome sequences reveal the specific parasitism of the nematophagous Purpureocillium lilacinum 36-1.</title>
        <authorList>
            <person name="Xie J."/>
            <person name="Li S."/>
            <person name="Mo C."/>
            <person name="Xiao X."/>
            <person name="Peng D."/>
            <person name="Wang G."/>
            <person name="Xiao Y."/>
        </authorList>
    </citation>
    <scope>NUCLEOTIDE SEQUENCE [LARGE SCALE GENOMIC DNA]</scope>
    <source>
        <strain evidence="2 3">36-1</strain>
    </source>
</reference>
<comment type="caution">
    <text evidence="2">The sequence shown here is derived from an EMBL/GenBank/DDBJ whole genome shotgun (WGS) entry which is preliminary data.</text>
</comment>
<evidence type="ECO:0000256" key="1">
    <source>
        <dbReference type="SAM" id="MobiDB-lite"/>
    </source>
</evidence>
<sequence length="157" mass="16733">MLNIMASPESPDNISTFPLFVGRDDLEYAASSLTDHSTFSLGVSTDPFQGERASDTSLRSTESGNPVLDFLHHKSTPSPPWTPSIFEDFTARASSEPVGSSLPSATSDRQVGSHDSGDSSALPKPGDLGENASTDSRASEWVTVRTSLSLNFEVDSH</sequence>
<gene>
    <name evidence="2" type="ORF">PCL_07046</name>
</gene>
<evidence type="ECO:0000313" key="2">
    <source>
        <dbReference type="EMBL" id="PWI65445.1"/>
    </source>
</evidence>
<feature type="compositionally biased region" description="Polar residues" evidence="1">
    <location>
        <begin position="97"/>
        <end position="110"/>
    </location>
</feature>
<feature type="region of interest" description="Disordered" evidence="1">
    <location>
        <begin position="39"/>
        <end position="140"/>
    </location>
</feature>
<feature type="compositionally biased region" description="Polar residues" evidence="1">
    <location>
        <begin position="55"/>
        <end position="64"/>
    </location>
</feature>